<evidence type="ECO:0000313" key="4">
    <source>
        <dbReference type="EMBL" id="RBP69969.1"/>
    </source>
</evidence>
<dbReference type="Proteomes" id="UP000253490">
    <property type="component" value="Unassembled WGS sequence"/>
</dbReference>
<reference evidence="4 5" key="1">
    <citation type="submission" date="2018-06" db="EMBL/GenBank/DDBJ databases">
        <title>Genomic Encyclopedia of Type Strains, Phase IV (KMG-IV): sequencing the most valuable type-strain genomes for metagenomic binning, comparative biology and taxonomic classification.</title>
        <authorList>
            <person name="Goeker M."/>
        </authorList>
    </citation>
    <scope>NUCLEOTIDE SEQUENCE [LARGE SCALE GENOMIC DNA]</scope>
    <source>
        <strain evidence="4 5">DSM 22112</strain>
    </source>
</reference>
<keyword evidence="5" id="KW-1185">Reference proteome</keyword>
<dbReference type="PANTHER" id="PTHR48105">
    <property type="entry name" value="THIOREDOXIN REDUCTASE 1-RELATED-RELATED"/>
    <property type="match status" value="1"/>
</dbReference>
<evidence type="ECO:0000313" key="5">
    <source>
        <dbReference type="Proteomes" id="UP000253490"/>
    </source>
</evidence>
<dbReference type="SUPFAM" id="SSF51905">
    <property type="entry name" value="FAD/NAD(P)-binding domain"/>
    <property type="match status" value="1"/>
</dbReference>
<dbReference type="RefSeq" id="WP_113919183.1">
    <property type="nucleotide sequence ID" value="NZ_QNRX01000001.1"/>
</dbReference>
<dbReference type="InterPro" id="IPR036188">
    <property type="entry name" value="FAD/NAD-bd_sf"/>
</dbReference>
<gene>
    <name evidence="4" type="ORF">DES36_10112</name>
</gene>
<dbReference type="GO" id="GO:0016491">
    <property type="term" value="F:oxidoreductase activity"/>
    <property type="evidence" value="ECO:0007669"/>
    <property type="project" value="UniProtKB-KW"/>
</dbReference>
<dbReference type="PRINTS" id="PR00368">
    <property type="entry name" value="FADPNR"/>
</dbReference>
<dbReference type="EMBL" id="QNRX01000001">
    <property type="protein sequence ID" value="RBP69969.1"/>
    <property type="molecule type" value="Genomic_DNA"/>
</dbReference>
<organism evidence="4 5">
    <name type="scientific">Alkalibaculum bacchi</name>
    <dbReference type="NCBI Taxonomy" id="645887"/>
    <lineage>
        <taxon>Bacteria</taxon>
        <taxon>Bacillati</taxon>
        <taxon>Bacillota</taxon>
        <taxon>Clostridia</taxon>
        <taxon>Eubacteriales</taxon>
        <taxon>Eubacteriaceae</taxon>
        <taxon>Alkalibaculum</taxon>
    </lineage>
</organism>
<dbReference type="Pfam" id="PF07992">
    <property type="entry name" value="Pyr_redox_2"/>
    <property type="match status" value="1"/>
</dbReference>
<keyword evidence="1" id="KW-0285">Flavoprotein</keyword>
<accession>A0A366IH26</accession>
<dbReference type="AlphaFoldDB" id="A0A366IH26"/>
<dbReference type="OrthoDB" id="9806179at2"/>
<name>A0A366IH26_9FIRM</name>
<proteinExistence type="predicted"/>
<dbReference type="InterPro" id="IPR023753">
    <property type="entry name" value="FAD/NAD-binding_dom"/>
</dbReference>
<comment type="caution">
    <text evidence="4">The sequence shown here is derived from an EMBL/GenBank/DDBJ whole genome shotgun (WGS) entry which is preliminary data.</text>
</comment>
<feature type="domain" description="FAD/NAD(P)-binding" evidence="3">
    <location>
        <begin position="6"/>
        <end position="295"/>
    </location>
</feature>
<protein>
    <submittedName>
        <fullName evidence="4">Thioredoxin reductase (NADPH)</fullName>
    </submittedName>
</protein>
<dbReference type="InterPro" id="IPR050097">
    <property type="entry name" value="Ferredoxin-NADP_redctase_2"/>
</dbReference>
<evidence type="ECO:0000256" key="2">
    <source>
        <dbReference type="ARBA" id="ARBA00023002"/>
    </source>
</evidence>
<evidence type="ECO:0000259" key="3">
    <source>
        <dbReference type="Pfam" id="PF07992"/>
    </source>
</evidence>
<sequence>MNNTIYDVIIIGGGPAGLTTGIYCGRSGLKVLIIEEDLIGGLANKSYHIGNYPGFPGGVNGVDLMDEFYEQAFHSSVQFQYESVQCLHMNESIKLVETNNNAYKTCAVILATGGRPKRVGAINEEHFIGKGISFCTVCDGADTKGKRVLVIGTGDSAVDQTTFLAQFAESVVISSINPIGQMDCSDKDKLKMLPKDKIQFLWNTRVYKFLGEDHLTKAILQDQNTKEYFEMICDYCFEFIGFTPNTHLVKDFVHIDKEGGIITNEKMETSCPGLYAIGDVRKKVLKQLTTATADGAIAANEVRKYVEQVNKGGRVVGWSGGQ</sequence>
<evidence type="ECO:0000256" key="1">
    <source>
        <dbReference type="ARBA" id="ARBA00022630"/>
    </source>
</evidence>
<dbReference type="Gene3D" id="3.50.50.60">
    <property type="entry name" value="FAD/NAD(P)-binding domain"/>
    <property type="match status" value="2"/>
</dbReference>
<keyword evidence="2" id="KW-0560">Oxidoreductase</keyword>
<dbReference type="PRINTS" id="PR00469">
    <property type="entry name" value="PNDRDTASEII"/>
</dbReference>